<gene>
    <name evidence="2" type="primary">spoIIM</name>
    <name evidence="2" type="ORF">CDQ84_11920</name>
</gene>
<feature type="transmembrane region" description="Helical" evidence="1">
    <location>
        <begin position="35"/>
        <end position="56"/>
    </location>
</feature>
<protein>
    <submittedName>
        <fullName evidence="2">Stage II sporulation protein M</fullName>
    </submittedName>
</protein>
<feature type="transmembrane region" description="Helical" evidence="1">
    <location>
        <begin position="96"/>
        <end position="119"/>
    </location>
</feature>
<feature type="transmembrane region" description="Helical" evidence="1">
    <location>
        <begin position="126"/>
        <end position="146"/>
    </location>
</feature>
<dbReference type="Proteomes" id="UP000236151">
    <property type="component" value="Unassembled WGS sequence"/>
</dbReference>
<keyword evidence="1" id="KW-0472">Membrane</keyword>
<evidence type="ECO:0000313" key="3">
    <source>
        <dbReference type="Proteomes" id="UP000236151"/>
    </source>
</evidence>
<keyword evidence="1" id="KW-0812">Transmembrane</keyword>
<dbReference type="AlphaFoldDB" id="A0A2K2FH13"/>
<sequence length="228" mass="25764">MYIINQQTKWRGGLYLLSKARGILTRHIKNNIKTYFFLLMTFVVGVSAGAFTVNGLSTMQREELTYYFQGFLQLLDNQKVDNIELLKLGFMENIKIIGLLWGLGVTIIGIPFIFIIIGIRGFITGFTSGFIIGMLGWKGIVFTLLALLPKEFIIIPCLISLGVSGINFSRNIIKKKSMHHLSKGNLKTSFIAYCMVTLFFTCFIFAGVLMEAYVTPVFIRMIRPMITS</sequence>
<dbReference type="RefSeq" id="WP_103081965.1">
    <property type="nucleotide sequence ID" value="NZ_NIOI01000001.1"/>
</dbReference>
<dbReference type="OrthoDB" id="1707382at2"/>
<evidence type="ECO:0000256" key="1">
    <source>
        <dbReference type="SAM" id="Phobius"/>
    </source>
</evidence>
<dbReference type="KEGG" id="cthd:CDO33_07125"/>
<dbReference type="InterPro" id="IPR014196">
    <property type="entry name" value="SpoIIM"/>
</dbReference>
<reference evidence="3" key="1">
    <citation type="submission" date="2017-06" db="EMBL/GenBank/DDBJ databases">
        <title>Investigating the central metabolism of Clostridium thermosuccinogenes.</title>
        <authorList>
            <person name="Koendjbiharie J.G."/>
            <person name="Van Kranenburg R."/>
            <person name="Vriesendorp B."/>
        </authorList>
    </citation>
    <scope>NUCLEOTIDE SEQUENCE [LARGE SCALE GENOMIC DNA]</scope>
    <source>
        <strain evidence="3">DSM 5806</strain>
    </source>
</reference>
<accession>A0A2K2FH13</accession>
<name>A0A2K2FH13_9CLOT</name>
<feature type="transmembrane region" description="Helical" evidence="1">
    <location>
        <begin position="152"/>
        <end position="169"/>
    </location>
</feature>
<feature type="transmembrane region" description="Helical" evidence="1">
    <location>
        <begin position="190"/>
        <end position="214"/>
    </location>
</feature>
<keyword evidence="1" id="KW-1133">Transmembrane helix</keyword>
<comment type="caution">
    <text evidence="2">The sequence shown here is derived from an EMBL/GenBank/DDBJ whole genome shotgun (WGS) entry which is preliminary data.</text>
</comment>
<dbReference type="NCBIfam" id="TIGR02831">
    <property type="entry name" value="spo_II_M"/>
    <property type="match status" value="1"/>
</dbReference>
<evidence type="ECO:0000313" key="2">
    <source>
        <dbReference type="EMBL" id="PNT98053.1"/>
    </source>
</evidence>
<organism evidence="2 3">
    <name type="scientific">Clostridium thermosuccinogenes</name>
    <dbReference type="NCBI Taxonomy" id="84032"/>
    <lineage>
        <taxon>Bacteria</taxon>
        <taxon>Bacillati</taxon>
        <taxon>Bacillota</taxon>
        <taxon>Clostridia</taxon>
        <taxon>Eubacteriales</taxon>
        <taxon>Clostridiaceae</taxon>
        <taxon>Clostridium</taxon>
    </lineage>
</organism>
<keyword evidence="3" id="KW-1185">Reference proteome</keyword>
<dbReference type="EMBL" id="NIOJ01000031">
    <property type="protein sequence ID" value="PNT98053.1"/>
    <property type="molecule type" value="Genomic_DNA"/>
</dbReference>
<dbReference type="PIRSF" id="PIRSF038973">
    <property type="entry name" value="SpoIIM"/>
    <property type="match status" value="1"/>
</dbReference>
<proteinExistence type="predicted"/>
<dbReference type="InterPro" id="IPR002798">
    <property type="entry name" value="SpoIIM-like"/>
</dbReference>
<dbReference type="Pfam" id="PF01944">
    <property type="entry name" value="SpoIIM"/>
    <property type="match status" value="1"/>
</dbReference>